<proteinExistence type="inferred from homology"/>
<dbReference type="Proteomes" id="UP000237056">
    <property type="component" value="Unassembled WGS sequence"/>
</dbReference>
<dbReference type="InterPro" id="IPR013833">
    <property type="entry name" value="Cyt_c_oxidase_su3_a-hlx"/>
</dbReference>
<dbReference type="InterPro" id="IPR024791">
    <property type="entry name" value="Cyt_c/ubiquinol_Oxase_su3"/>
</dbReference>
<evidence type="ECO:0000256" key="3">
    <source>
        <dbReference type="ARBA" id="ARBA00022475"/>
    </source>
</evidence>
<dbReference type="GO" id="GO:0004129">
    <property type="term" value="F:cytochrome-c oxidase activity"/>
    <property type="evidence" value="ECO:0007669"/>
    <property type="project" value="InterPro"/>
</dbReference>
<dbReference type="PROSITE" id="PS50253">
    <property type="entry name" value="COX3"/>
    <property type="match status" value="1"/>
</dbReference>
<dbReference type="EMBL" id="PQNY01000015">
    <property type="protein sequence ID" value="POS01019.1"/>
    <property type="molecule type" value="Genomic_DNA"/>
</dbReference>
<keyword evidence="5 7" id="KW-1133">Transmembrane helix</keyword>
<feature type="transmembrane region" description="Helical" evidence="7">
    <location>
        <begin position="275"/>
        <end position="299"/>
    </location>
</feature>
<evidence type="ECO:0000259" key="8">
    <source>
        <dbReference type="PROSITE" id="PS50253"/>
    </source>
</evidence>
<feature type="transmembrane region" description="Helical" evidence="7">
    <location>
        <begin position="111"/>
        <end position="131"/>
    </location>
</feature>
<evidence type="ECO:0000256" key="6">
    <source>
        <dbReference type="ARBA" id="ARBA00023136"/>
    </source>
</evidence>
<feature type="domain" description="Heme-copper oxidase subunit III family profile" evidence="8">
    <location>
        <begin position="1"/>
        <end position="339"/>
    </location>
</feature>
<evidence type="ECO:0000256" key="7">
    <source>
        <dbReference type="SAM" id="Phobius"/>
    </source>
</evidence>
<dbReference type="GO" id="GO:0005886">
    <property type="term" value="C:plasma membrane"/>
    <property type="evidence" value="ECO:0007669"/>
    <property type="project" value="UniProtKB-SubCell"/>
</dbReference>
<gene>
    <name evidence="9" type="ORF">Q361_11525</name>
</gene>
<feature type="transmembrane region" description="Helical" evidence="7">
    <location>
        <begin position="79"/>
        <end position="99"/>
    </location>
</feature>
<dbReference type="SUPFAM" id="SSF81452">
    <property type="entry name" value="Cytochrome c oxidase subunit III-like"/>
    <property type="match status" value="2"/>
</dbReference>
<evidence type="ECO:0000313" key="10">
    <source>
        <dbReference type="Proteomes" id="UP000237056"/>
    </source>
</evidence>
<evidence type="ECO:0000256" key="2">
    <source>
        <dbReference type="ARBA" id="ARBA00010581"/>
    </source>
</evidence>
<reference evidence="9 10" key="1">
    <citation type="submission" date="2018-01" db="EMBL/GenBank/DDBJ databases">
        <title>Genomic Encyclopedia of Type Strains, Phase I: the one thousand microbial genomes (KMG-I) project.</title>
        <authorList>
            <person name="Goeker M."/>
        </authorList>
    </citation>
    <scope>NUCLEOTIDE SEQUENCE [LARGE SCALE GENOMIC DNA]</scope>
    <source>
        <strain evidence="9 10">DSM 17960</strain>
    </source>
</reference>
<evidence type="ECO:0000256" key="4">
    <source>
        <dbReference type="ARBA" id="ARBA00022692"/>
    </source>
</evidence>
<comment type="subcellular location">
    <subcellularLocation>
        <location evidence="1">Cell membrane</location>
        <topology evidence="1">Multi-pass membrane protein</topology>
    </subcellularLocation>
</comment>
<evidence type="ECO:0000256" key="1">
    <source>
        <dbReference type="ARBA" id="ARBA00004651"/>
    </source>
</evidence>
<accession>A0A2S4N5M0</accession>
<dbReference type="Gene3D" id="1.20.120.80">
    <property type="entry name" value="Cytochrome c oxidase, subunit III, four-helix bundle"/>
    <property type="match status" value="2"/>
</dbReference>
<dbReference type="InterPro" id="IPR035973">
    <property type="entry name" value="Cyt_c_oxidase_su3-like_sf"/>
</dbReference>
<sequence>MGATVTANTVGKVWGGANEPLGASYGKLMMWFFILSDALTFSGFIVAYGFSRFKFIETWPIADEVFTHFPFMHGQNLPLYYVALMTFILIFSSVTMVLAVDAGHKMDKAKVAFYMFLTVVGGLIFVGSQAWEWKNFIQGEYGAVESKGGSILQFVNSKGERLKLSEVAVTLPEERVQHKKSNGIWFSDEATLPSYSVNEVLAGFKANKDVLIRIETIYSEDTKEIKGIHPTLNKEKHKIVLNRAESEARLATAKDVVEGANLQKNEYGSKLFADFFFFITGFHGFHVFSGVMINLIILLNVLLGTYQKRGSYEMVEKVGLYWHFVDLVWVFVFTFFYLV</sequence>
<dbReference type="Pfam" id="PF00510">
    <property type="entry name" value="COX3"/>
    <property type="match status" value="1"/>
</dbReference>
<feature type="transmembrane region" description="Helical" evidence="7">
    <location>
        <begin position="28"/>
        <end position="50"/>
    </location>
</feature>
<dbReference type="PANTHER" id="PTHR11403:SF2">
    <property type="entry name" value="CYTOCHROME BO(3) UBIQUINOL OXIDASE SUBUNIT 3"/>
    <property type="match status" value="1"/>
</dbReference>
<keyword evidence="6 7" id="KW-0472">Membrane</keyword>
<dbReference type="OrthoDB" id="9810850at2"/>
<dbReference type="PANTHER" id="PTHR11403">
    <property type="entry name" value="CYTOCHROME C OXIDASE SUBUNIT III"/>
    <property type="match status" value="1"/>
</dbReference>
<organism evidence="9 10">
    <name type="scientific">Flavobacterium croceum DSM 17960</name>
    <dbReference type="NCBI Taxonomy" id="1121886"/>
    <lineage>
        <taxon>Bacteria</taxon>
        <taxon>Pseudomonadati</taxon>
        <taxon>Bacteroidota</taxon>
        <taxon>Flavobacteriia</taxon>
        <taxon>Flavobacteriales</taxon>
        <taxon>Flavobacteriaceae</taxon>
        <taxon>Flavobacterium</taxon>
    </lineage>
</organism>
<protein>
    <submittedName>
        <fullName evidence="9">Cytochrome c oxidase subunit 3</fullName>
    </submittedName>
</protein>
<dbReference type="InterPro" id="IPR000298">
    <property type="entry name" value="Cyt_c_oxidase-like_su3"/>
</dbReference>
<comment type="similarity">
    <text evidence="2">Belongs to the cytochrome c oxidase subunit 3 family.</text>
</comment>
<evidence type="ECO:0000256" key="5">
    <source>
        <dbReference type="ARBA" id="ARBA00022989"/>
    </source>
</evidence>
<feature type="transmembrane region" description="Helical" evidence="7">
    <location>
        <begin position="320"/>
        <end position="338"/>
    </location>
</feature>
<dbReference type="GO" id="GO:0019646">
    <property type="term" value="P:aerobic electron transport chain"/>
    <property type="evidence" value="ECO:0007669"/>
    <property type="project" value="InterPro"/>
</dbReference>
<keyword evidence="3" id="KW-1003">Cell membrane</keyword>
<keyword evidence="10" id="KW-1185">Reference proteome</keyword>
<dbReference type="RefSeq" id="WP_103726775.1">
    <property type="nucleotide sequence ID" value="NZ_PQNY01000015.1"/>
</dbReference>
<comment type="caution">
    <text evidence="9">The sequence shown here is derived from an EMBL/GenBank/DDBJ whole genome shotgun (WGS) entry which is preliminary data.</text>
</comment>
<evidence type="ECO:0000313" key="9">
    <source>
        <dbReference type="EMBL" id="POS01019.1"/>
    </source>
</evidence>
<keyword evidence="4 7" id="KW-0812">Transmembrane</keyword>
<dbReference type="AlphaFoldDB" id="A0A2S4N5M0"/>
<name>A0A2S4N5M0_9FLAO</name>